<proteinExistence type="predicted"/>
<protein>
    <submittedName>
        <fullName evidence="1">Uncharacterized protein</fullName>
    </submittedName>
</protein>
<evidence type="ECO:0000313" key="1">
    <source>
        <dbReference type="EMBL" id="KAJ0085376.1"/>
    </source>
</evidence>
<gene>
    <name evidence="1" type="ORF">Patl1_06854</name>
</gene>
<comment type="caution">
    <text evidence="1">The sequence shown here is derived from an EMBL/GenBank/DDBJ whole genome shotgun (WGS) entry which is preliminary data.</text>
</comment>
<evidence type="ECO:0000313" key="2">
    <source>
        <dbReference type="Proteomes" id="UP001164250"/>
    </source>
</evidence>
<dbReference type="Proteomes" id="UP001164250">
    <property type="component" value="Chromosome 10"/>
</dbReference>
<dbReference type="EMBL" id="CM047906">
    <property type="protein sequence ID" value="KAJ0085376.1"/>
    <property type="molecule type" value="Genomic_DNA"/>
</dbReference>
<sequence>MILDQPEVEIINLNGKSLSKMNNLRLLKISNVHISGDLEYLSNELRFLKWHKYPSNSLPSSFHPQNLCKLNMCYSHVQHLWNGIKAFEKLKSMKLSHSYNLIRTPDFTQIPNLERLDLEGCISLLEVHESVGLLTKLVLLNLKDCKNLVRFPSSVCGLKSLKNLNLYGCLKLEKLPQNLGEVECLEELDLSGTAIRELPPSITLLTHLEKLSLRGCNGQQNRTWTSSIWSLLLPKRYQDSICLSLANLIGGVTDITLAVMFLKLRLLERSSQSAQFHICLSGGEIPEWFSNRSNGASVRIQLPPHRFNDNFMGLIVCLVFSLSDFSNQTCEESRQFWEIRCLLEIKYIVSFSFTFLTPSSSTVESDHLWLGYISPTEFEGISIRKSWLHDIKASFKVYGHGMHGCSVSVKRCGIHLLYK</sequence>
<name>A0ACC1AGQ0_9ROSI</name>
<keyword evidence="2" id="KW-1185">Reference proteome</keyword>
<reference evidence="2" key="1">
    <citation type="journal article" date="2023" name="G3 (Bethesda)">
        <title>Genome assembly and association tests identify interacting loci associated with vigor, precocity, and sex in interspecific pistachio rootstocks.</title>
        <authorList>
            <person name="Palmer W."/>
            <person name="Jacygrad E."/>
            <person name="Sagayaradj S."/>
            <person name="Cavanaugh K."/>
            <person name="Han R."/>
            <person name="Bertier L."/>
            <person name="Beede B."/>
            <person name="Kafkas S."/>
            <person name="Golino D."/>
            <person name="Preece J."/>
            <person name="Michelmore R."/>
        </authorList>
    </citation>
    <scope>NUCLEOTIDE SEQUENCE [LARGE SCALE GENOMIC DNA]</scope>
</reference>
<accession>A0ACC1AGQ0</accession>
<organism evidence="1 2">
    <name type="scientific">Pistacia atlantica</name>
    <dbReference type="NCBI Taxonomy" id="434234"/>
    <lineage>
        <taxon>Eukaryota</taxon>
        <taxon>Viridiplantae</taxon>
        <taxon>Streptophyta</taxon>
        <taxon>Embryophyta</taxon>
        <taxon>Tracheophyta</taxon>
        <taxon>Spermatophyta</taxon>
        <taxon>Magnoliopsida</taxon>
        <taxon>eudicotyledons</taxon>
        <taxon>Gunneridae</taxon>
        <taxon>Pentapetalae</taxon>
        <taxon>rosids</taxon>
        <taxon>malvids</taxon>
        <taxon>Sapindales</taxon>
        <taxon>Anacardiaceae</taxon>
        <taxon>Pistacia</taxon>
    </lineage>
</organism>